<gene>
    <name evidence="1" type="ORF">HUV48_09225</name>
</gene>
<evidence type="ECO:0000313" key="1">
    <source>
        <dbReference type="EMBL" id="NVD45200.1"/>
    </source>
</evidence>
<proteinExistence type="predicted"/>
<organism evidence="1 2">
    <name type="scientific">Qipengyuania atrilutea</name>
    <dbReference type="NCBI Taxonomy" id="2744473"/>
    <lineage>
        <taxon>Bacteria</taxon>
        <taxon>Pseudomonadati</taxon>
        <taxon>Pseudomonadota</taxon>
        <taxon>Alphaproteobacteria</taxon>
        <taxon>Sphingomonadales</taxon>
        <taxon>Erythrobacteraceae</taxon>
        <taxon>Qipengyuania</taxon>
    </lineage>
</organism>
<evidence type="ECO:0000313" key="2">
    <source>
        <dbReference type="Proteomes" id="UP000561438"/>
    </source>
</evidence>
<accession>A0A850H3N5</accession>
<protein>
    <submittedName>
        <fullName evidence="1">Uncharacterized protein</fullName>
    </submittedName>
</protein>
<dbReference type="Proteomes" id="UP000561438">
    <property type="component" value="Unassembled WGS sequence"/>
</dbReference>
<keyword evidence="2" id="KW-1185">Reference proteome</keyword>
<name>A0A850H3N5_9SPHN</name>
<reference evidence="1 2" key="1">
    <citation type="submission" date="2020-06" db="EMBL/GenBank/DDBJ databases">
        <title>Altererythrobacter sp. HHU K3-1.</title>
        <authorList>
            <person name="Zhang D."/>
            <person name="Xue H."/>
        </authorList>
    </citation>
    <scope>NUCLEOTIDE SEQUENCE [LARGE SCALE GENOMIC DNA]</scope>
    <source>
        <strain evidence="1 2">HHU K3-1</strain>
    </source>
</reference>
<dbReference type="RefSeq" id="WP_176267524.1">
    <property type="nucleotide sequence ID" value="NZ_JABWGV010000003.1"/>
</dbReference>
<comment type="caution">
    <text evidence="1">The sequence shown here is derived from an EMBL/GenBank/DDBJ whole genome shotgun (WGS) entry which is preliminary data.</text>
</comment>
<dbReference type="EMBL" id="JABWGV010000003">
    <property type="protein sequence ID" value="NVD45200.1"/>
    <property type="molecule type" value="Genomic_DNA"/>
</dbReference>
<sequence length="150" mass="16056">MTGPQSGLLGWRTDARVKNLRASHPGKLEAEAGSLILSDDDPAIALNRFVQAAWPILSQGQDKSQPYSESRNIPSMLLALAQPTEAMGINTEPMWRAGRALTGKTTFGNNPLNEGEYSEVLDLAKALFAKFGMGLAAARSLGRPGVHLGR</sequence>
<dbReference type="AlphaFoldDB" id="A0A850H3N5"/>